<feature type="region of interest" description="Disordered" evidence="1">
    <location>
        <begin position="227"/>
        <end position="252"/>
    </location>
</feature>
<protein>
    <submittedName>
        <fullName evidence="2">Ubiquitin carboxyl-terminal hydrolase 34-like protein</fullName>
    </submittedName>
</protein>
<comment type="caution">
    <text evidence="2">The sequence shown here is derived from an EMBL/GenBank/DDBJ whole genome shotgun (WGS) entry which is preliminary data.</text>
</comment>
<dbReference type="AlphaFoldDB" id="A0A443S4R2"/>
<dbReference type="STRING" id="299467.A0A443S4R2"/>
<feature type="non-terminal residue" evidence="2">
    <location>
        <position position="1"/>
    </location>
</feature>
<sequence>IPDKDLRIPSNRNMFEFMWSVIKDPLDPRCVIDKEGLALALKYFTSSTLTMRLAGIAQINNYISLFNEFCQTEGGITPRQADGEELVDWILSNKIIEHIFGPNLHVEVIKQSHIVLNFIVSHITAEHIDVIWSASQLKHCSRQVLDILTPLIKNMSVPTVLHLYALIRKMEPKDHTEQTLILGSCLLRFIWTKSLNIPEPSSLKGICNPLEELAIVKSPIFTMLPGSSTLRRHDANNSSSSASVDASDEDDDDDFDIVSQKLLTEQQLDSQSASSCGTQSSSDEAHDSKNNGSLPVIRVTNCKMGMKKDEKNFGIRQKFGRKNEGAASDSDDDKSYPRSNIFRKRHKSKMKNDANQEKMINRTSDDEESGSANVSANPGLNEVSCNTERDDVMSDSNSNSSQVSQTSQKNMADFDGEESGSGCETELVQLSGQSIQQKNSAAHQLANIACIHSQSYRSQLSKTKDIEKFDVELSKFNVDNVCKPGQTLLWDLLQDNSIGQLAEGLAHECEKILCNLICWLADRRIRMKFIEGCLENLSQNTSVIISLRLLPKLLMSFQQYRGGMDTHSITLWADNDRQMLKHFFSNLILYSEKKTHTANELHTHLEETQTRLHFLSFVFSFPGSPETFRLNRQQVDTLWSCIATDLDCRDELFNWMLNQVRIRDQHALDNEMLHYILMEKMPQLNPDNFSMLALELLHNLCGVALSNNSTNEVVSVAIKQLWDIALKAINTDVSMAAIKHLNNHYIHLQHPSSSLEKEEEFIKQCMDYLQSSLDSVRECEEKNLTVIQRALILLKTHLEAFRCRYSFHLRLLQLNGDISIVSHLNKSCERSGQQTIKIICQPAALNERTTFEMNSNDFVGELRAEVSFWWKQLAKR</sequence>
<dbReference type="VEuPathDB" id="VectorBase:LDEU009504"/>
<keyword evidence="2" id="KW-0378">Hydrolase</keyword>
<feature type="compositionally biased region" description="Low complexity" evidence="1">
    <location>
        <begin position="394"/>
        <end position="410"/>
    </location>
</feature>
<proteinExistence type="predicted"/>
<feature type="compositionally biased region" description="Low complexity" evidence="1">
    <location>
        <begin position="236"/>
        <end position="245"/>
    </location>
</feature>
<dbReference type="Proteomes" id="UP000288716">
    <property type="component" value="Unassembled WGS sequence"/>
</dbReference>
<evidence type="ECO:0000313" key="3">
    <source>
        <dbReference type="Proteomes" id="UP000288716"/>
    </source>
</evidence>
<reference evidence="2 3" key="1">
    <citation type="journal article" date="2018" name="Gigascience">
        <title>Genomes of trombidid mites reveal novel predicted allergens and laterally-transferred genes associated with secondary metabolism.</title>
        <authorList>
            <person name="Dong X."/>
            <person name="Chaisiri K."/>
            <person name="Xia D."/>
            <person name="Armstrong S.D."/>
            <person name="Fang Y."/>
            <person name="Donnelly M.J."/>
            <person name="Kadowaki T."/>
            <person name="McGarry J.W."/>
            <person name="Darby A.C."/>
            <person name="Makepeace B.L."/>
        </authorList>
    </citation>
    <scope>NUCLEOTIDE SEQUENCE [LARGE SCALE GENOMIC DNA]</scope>
    <source>
        <strain evidence="2">UoL-UT</strain>
    </source>
</reference>
<feature type="compositionally biased region" description="Low complexity" evidence="1">
    <location>
        <begin position="270"/>
        <end position="282"/>
    </location>
</feature>
<feature type="non-terminal residue" evidence="2">
    <location>
        <position position="876"/>
    </location>
</feature>
<dbReference type="OrthoDB" id="6537736at2759"/>
<evidence type="ECO:0000313" key="2">
    <source>
        <dbReference type="EMBL" id="RWS22536.1"/>
    </source>
</evidence>
<feature type="compositionally biased region" description="Polar residues" evidence="1">
    <location>
        <begin position="370"/>
        <end position="386"/>
    </location>
</feature>
<evidence type="ECO:0000256" key="1">
    <source>
        <dbReference type="SAM" id="MobiDB-lite"/>
    </source>
</evidence>
<feature type="compositionally biased region" description="Basic and acidic residues" evidence="1">
    <location>
        <begin position="350"/>
        <end position="364"/>
    </location>
</feature>
<feature type="region of interest" description="Disordered" evidence="1">
    <location>
        <begin position="266"/>
        <end position="423"/>
    </location>
</feature>
<accession>A0A443S4R2</accession>
<organism evidence="2 3">
    <name type="scientific">Leptotrombidium deliense</name>
    <dbReference type="NCBI Taxonomy" id="299467"/>
    <lineage>
        <taxon>Eukaryota</taxon>
        <taxon>Metazoa</taxon>
        <taxon>Ecdysozoa</taxon>
        <taxon>Arthropoda</taxon>
        <taxon>Chelicerata</taxon>
        <taxon>Arachnida</taxon>
        <taxon>Acari</taxon>
        <taxon>Acariformes</taxon>
        <taxon>Trombidiformes</taxon>
        <taxon>Prostigmata</taxon>
        <taxon>Anystina</taxon>
        <taxon>Parasitengona</taxon>
        <taxon>Trombiculoidea</taxon>
        <taxon>Trombiculidae</taxon>
        <taxon>Leptotrombidium</taxon>
    </lineage>
</organism>
<gene>
    <name evidence="2" type="ORF">B4U80_04233</name>
</gene>
<keyword evidence="3" id="KW-1185">Reference proteome</keyword>
<name>A0A443S4R2_9ACAR</name>
<dbReference type="GO" id="GO:0016787">
    <property type="term" value="F:hydrolase activity"/>
    <property type="evidence" value="ECO:0007669"/>
    <property type="project" value="UniProtKB-KW"/>
</dbReference>
<dbReference type="EMBL" id="NCKV01008504">
    <property type="protein sequence ID" value="RWS22536.1"/>
    <property type="molecule type" value="Genomic_DNA"/>
</dbReference>